<sequence length="531" mass="57786">MTRIAPTTADRAQRRRAATVSAITGGNDHRCSRRGPAETHGAGLVDEQERRLSSSCLRSRYFHLSIMTSLDCANFPTLGVQLRALNGPGDLKKSCEIPLASATSNGLSLLNSVDVPTIPRSNTIDLAFSNIALADAVVEDHLATSSDHFTLSISLPQLTAAPPPTGKIRLTSEEEAKRLLEMMGTGAAATQPSTDYPQGLDTLASAVTDLPQSAAKAAGRPVRKGARSAAWRAGKCTLAAVEYRVVRRIHHLGNNREVQLAKRAFQRAVRRVKRGYWRDLIDGFKDSASVFEAVRRLRTSGPFQPPPLQVGDPAYETQLEKANALRRATLERRTSQDDISSAWAPMDPVRSILFVQHISPEEVRDAILRTGNTSLGSDNITVQMLRTVWLATGSLVHKLYQGCLDIGHHPKSFREADVFMIPKPGRRIARRLTWASVHYVVLHSQQAGTLPKRSAVNLVAALVHNIEESFSRVSGSDDTIVAPAVRTATGVSASPILFLLYTKPIYRLSSPKELFGDAGDIAFLCVGNSLD</sequence>
<evidence type="ECO:0000313" key="2">
    <source>
        <dbReference type="Proteomes" id="UP001287286"/>
    </source>
</evidence>
<dbReference type="Gene3D" id="3.60.10.10">
    <property type="entry name" value="Endonuclease/exonuclease/phosphatase"/>
    <property type="match status" value="1"/>
</dbReference>
<dbReference type="PANTHER" id="PTHR33481">
    <property type="entry name" value="REVERSE TRANSCRIPTASE"/>
    <property type="match status" value="1"/>
</dbReference>
<organism evidence="1 2">
    <name type="scientific">Purpureocillium lilacinum</name>
    <name type="common">Paecilomyces lilacinus</name>
    <dbReference type="NCBI Taxonomy" id="33203"/>
    <lineage>
        <taxon>Eukaryota</taxon>
        <taxon>Fungi</taxon>
        <taxon>Dikarya</taxon>
        <taxon>Ascomycota</taxon>
        <taxon>Pezizomycotina</taxon>
        <taxon>Sordariomycetes</taxon>
        <taxon>Hypocreomycetidae</taxon>
        <taxon>Hypocreales</taxon>
        <taxon>Ophiocordycipitaceae</taxon>
        <taxon>Purpureocillium</taxon>
    </lineage>
</organism>
<comment type="caution">
    <text evidence="1">The sequence shown here is derived from an EMBL/GenBank/DDBJ whole genome shotgun (WGS) entry which is preliminary data.</text>
</comment>
<dbReference type="InterPro" id="IPR036691">
    <property type="entry name" value="Endo/exonu/phosph_ase_sf"/>
</dbReference>
<evidence type="ECO:0000313" key="1">
    <source>
        <dbReference type="EMBL" id="KAK4077561.1"/>
    </source>
</evidence>
<dbReference type="Proteomes" id="UP001287286">
    <property type="component" value="Unassembled WGS sequence"/>
</dbReference>
<proteinExistence type="predicted"/>
<dbReference type="PANTHER" id="PTHR33481:SF1">
    <property type="entry name" value="ENDONUCLEASE_EXONUCLEASE_PHOSPHATASE DOMAIN-CONTAINING PROTEIN-RELATED"/>
    <property type="match status" value="1"/>
</dbReference>
<dbReference type="EMBL" id="JAWRVI010000098">
    <property type="protein sequence ID" value="KAK4077561.1"/>
    <property type="molecule type" value="Genomic_DNA"/>
</dbReference>
<gene>
    <name evidence="1" type="ORF">Purlil1_12323</name>
</gene>
<accession>A0ABR0BHD4</accession>
<reference evidence="1 2" key="1">
    <citation type="journal article" date="2024" name="Microbiol. Resour. Announc.">
        <title>Genome annotations for the ascomycete fungi Trichoderma harzianum, Trichoderma aggressivum, and Purpureocillium lilacinum.</title>
        <authorList>
            <person name="Beijen E.P.W."/>
            <person name="Ohm R.A."/>
        </authorList>
    </citation>
    <scope>NUCLEOTIDE SEQUENCE [LARGE SCALE GENOMIC DNA]</scope>
    <source>
        <strain evidence="1 2">CBS 150709</strain>
    </source>
</reference>
<protein>
    <recommendedName>
        <fullName evidence="3">Reverse transcriptase</fullName>
    </recommendedName>
</protein>
<name>A0ABR0BHD4_PURLI</name>
<keyword evidence="2" id="KW-1185">Reference proteome</keyword>
<evidence type="ECO:0008006" key="3">
    <source>
        <dbReference type="Google" id="ProtNLM"/>
    </source>
</evidence>